<name>A0A9W5X4Z0_9BACI</name>
<dbReference type="PANTHER" id="PTHR34610:SF4">
    <property type="entry name" value="SLL8027 PROTEIN"/>
    <property type="match status" value="1"/>
</dbReference>
<dbReference type="SUPFAM" id="SSF88723">
    <property type="entry name" value="PIN domain-like"/>
    <property type="match status" value="1"/>
</dbReference>
<protein>
    <recommendedName>
        <fullName evidence="1">PIN domain-containing protein</fullName>
    </recommendedName>
</protein>
<dbReference type="InterPro" id="IPR002850">
    <property type="entry name" value="PIN_toxin-like"/>
</dbReference>
<dbReference type="NCBIfam" id="TIGR00305">
    <property type="entry name" value="putative toxin-antitoxin system toxin component, PIN family"/>
    <property type="match status" value="1"/>
</dbReference>
<gene>
    <name evidence="2" type="ORF">GCM10011409_14540</name>
</gene>
<feature type="domain" description="PIN" evidence="1">
    <location>
        <begin position="9"/>
        <end position="118"/>
    </location>
</feature>
<sequence>MSVKNETMRVFVYSNILISAVLSEKSISSQLLEYIIEYHQLVICSYSITEVSRVINKKFPNKVNIWDQFLTTLEFELTYTPSDHRPYSIPDIRDEKDIPILVSLVIAEPDILITGDKDFHTDEIKEYFTLYSPSDFLRDFT</sequence>
<organism evidence="2 3">
    <name type="scientific">Lentibacillus populi</name>
    <dbReference type="NCBI Taxonomy" id="1827502"/>
    <lineage>
        <taxon>Bacteria</taxon>
        <taxon>Bacillati</taxon>
        <taxon>Bacillota</taxon>
        <taxon>Bacilli</taxon>
        <taxon>Bacillales</taxon>
        <taxon>Bacillaceae</taxon>
        <taxon>Lentibacillus</taxon>
    </lineage>
</organism>
<evidence type="ECO:0000313" key="3">
    <source>
        <dbReference type="Proteomes" id="UP000621492"/>
    </source>
</evidence>
<dbReference type="AlphaFoldDB" id="A0A9W5X4Z0"/>
<dbReference type="EMBL" id="BMJD01000008">
    <property type="protein sequence ID" value="GGB38156.1"/>
    <property type="molecule type" value="Genomic_DNA"/>
</dbReference>
<proteinExistence type="predicted"/>
<dbReference type="CDD" id="cd09854">
    <property type="entry name" value="PIN_VapC-like"/>
    <property type="match status" value="1"/>
</dbReference>
<dbReference type="InterPro" id="IPR002716">
    <property type="entry name" value="PIN_dom"/>
</dbReference>
<reference evidence="2" key="2">
    <citation type="submission" date="2020-09" db="EMBL/GenBank/DDBJ databases">
        <authorList>
            <person name="Sun Q."/>
            <person name="Zhou Y."/>
        </authorList>
    </citation>
    <scope>NUCLEOTIDE SEQUENCE</scope>
    <source>
        <strain evidence="2">CGMCC 1.15454</strain>
    </source>
</reference>
<comment type="caution">
    <text evidence="2">The sequence shown here is derived from an EMBL/GenBank/DDBJ whole genome shotgun (WGS) entry which is preliminary data.</text>
</comment>
<accession>A0A9W5X4Z0</accession>
<reference evidence="2" key="1">
    <citation type="journal article" date="2014" name="Int. J. Syst. Evol. Microbiol.">
        <title>Complete genome sequence of Corynebacterium casei LMG S-19264T (=DSM 44701T), isolated from a smear-ripened cheese.</title>
        <authorList>
            <consortium name="US DOE Joint Genome Institute (JGI-PGF)"/>
            <person name="Walter F."/>
            <person name="Albersmeier A."/>
            <person name="Kalinowski J."/>
            <person name="Ruckert C."/>
        </authorList>
    </citation>
    <scope>NUCLEOTIDE SEQUENCE</scope>
    <source>
        <strain evidence="2">CGMCC 1.15454</strain>
    </source>
</reference>
<dbReference type="RefSeq" id="WP_088051473.1">
    <property type="nucleotide sequence ID" value="NZ_BMJD01000008.1"/>
</dbReference>
<evidence type="ECO:0000313" key="2">
    <source>
        <dbReference type="EMBL" id="GGB38156.1"/>
    </source>
</evidence>
<keyword evidence="3" id="KW-1185">Reference proteome</keyword>
<dbReference type="PANTHER" id="PTHR34610">
    <property type="entry name" value="SSL7007 PROTEIN"/>
    <property type="match status" value="1"/>
</dbReference>
<dbReference type="InterPro" id="IPR029060">
    <property type="entry name" value="PIN-like_dom_sf"/>
</dbReference>
<dbReference type="Proteomes" id="UP000621492">
    <property type="component" value="Unassembled WGS sequence"/>
</dbReference>
<evidence type="ECO:0000259" key="1">
    <source>
        <dbReference type="Pfam" id="PF13470"/>
    </source>
</evidence>
<dbReference type="Pfam" id="PF13470">
    <property type="entry name" value="PIN_3"/>
    <property type="match status" value="1"/>
</dbReference>